<dbReference type="AlphaFoldDB" id="A0A0A9BAL7"/>
<sequence length="28" mass="3263">MWITHGTPIFLCAKVLYAFQMFFLLVAT</sequence>
<dbReference type="EMBL" id="GBRH01239640">
    <property type="protein sequence ID" value="JAD58255.1"/>
    <property type="molecule type" value="Transcribed_RNA"/>
</dbReference>
<reference evidence="1" key="1">
    <citation type="submission" date="2014-09" db="EMBL/GenBank/DDBJ databases">
        <authorList>
            <person name="Magalhaes I.L.F."/>
            <person name="Oliveira U."/>
            <person name="Santos F.R."/>
            <person name="Vidigal T.H.D.A."/>
            <person name="Brescovit A.D."/>
            <person name="Santos A.J."/>
        </authorList>
    </citation>
    <scope>NUCLEOTIDE SEQUENCE</scope>
    <source>
        <tissue evidence="1">Shoot tissue taken approximately 20 cm above the soil surface</tissue>
    </source>
</reference>
<accession>A0A0A9BAL7</accession>
<name>A0A0A9BAL7_ARUDO</name>
<reference evidence="1" key="2">
    <citation type="journal article" date="2015" name="Data Brief">
        <title>Shoot transcriptome of the giant reed, Arundo donax.</title>
        <authorList>
            <person name="Barrero R.A."/>
            <person name="Guerrero F.D."/>
            <person name="Moolhuijzen P."/>
            <person name="Goolsby J.A."/>
            <person name="Tidwell J."/>
            <person name="Bellgard S.E."/>
            <person name="Bellgard M.I."/>
        </authorList>
    </citation>
    <scope>NUCLEOTIDE SEQUENCE</scope>
    <source>
        <tissue evidence="1">Shoot tissue taken approximately 20 cm above the soil surface</tissue>
    </source>
</reference>
<evidence type="ECO:0000313" key="1">
    <source>
        <dbReference type="EMBL" id="JAD58255.1"/>
    </source>
</evidence>
<proteinExistence type="predicted"/>
<organism evidence="1">
    <name type="scientific">Arundo donax</name>
    <name type="common">Giant reed</name>
    <name type="synonym">Donax arundinaceus</name>
    <dbReference type="NCBI Taxonomy" id="35708"/>
    <lineage>
        <taxon>Eukaryota</taxon>
        <taxon>Viridiplantae</taxon>
        <taxon>Streptophyta</taxon>
        <taxon>Embryophyta</taxon>
        <taxon>Tracheophyta</taxon>
        <taxon>Spermatophyta</taxon>
        <taxon>Magnoliopsida</taxon>
        <taxon>Liliopsida</taxon>
        <taxon>Poales</taxon>
        <taxon>Poaceae</taxon>
        <taxon>PACMAD clade</taxon>
        <taxon>Arundinoideae</taxon>
        <taxon>Arundineae</taxon>
        <taxon>Arundo</taxon>
    </lineage>
</organism>
<protein>
    <submittedName>
        <fullName evidence="1">Uncharacterized protein</fullName>
    </submittedName>
</protein>